<protein>
    <submittedName>
        <fullName evidence="3">Uncharacterized protein</fullName>
    </submittedName>
</protein>
<keyword evidence="2" id="KW-0732">Signal</keyword>
<gene>
    <name evidence="3" type="ORF">OG549_39645</name>
</gene>
<sequence length="110" mass="11501">MITSRGWLRAAIALVGFSAVLAPAAPASATAPTLTAQSSPELRRALPEPPPAEVARDELADLNVEAPHAMTGYSRAKFPHWARQYGECDTRVICMPGSGDSCEPGGSSIP</sequence>
<evidence type="ECO:0000256" key="2">
    <source>
        <dbReference type="SAM" id="SignalP"/>
    </source>
</evidence>
<accession>A0AAU2VFX5</accession>
<feature type="signal peptide" evidence="2">
    <location>
        <begin position="1"/>
        <end position="24"/>
    </location>
</feature>
<name>A0AAU2VFX5_9ACTN</name>
<evidence type="ECO:0000313" key="3">
    <source>
        <dbReference type="EMBL" id="WTW66245.1"/>
    </source>
</evidence>
<dbReference type="EMBL" id="CP108318">
    <property type="protein sequence ID" value="WTW66245.1"/>
    <property type="molecule type" value="Genomic_DNA"/>
</dbReference>
<feature type="region of interest" description="Disordered" evidence="1">
    <location>
        <begin position="28"/>
        <end position="52"/>
    </location>
</feature>
<organism evidence="3">
    <name type="scientific">Streptomyces sp. NBC_00003</name>
    <dbReference type="NCBI Taxonomy" id="2903608"/>
    <lineage>
        <taxon>Bacteria</taxon>
        <taxon>Bacillati</taxon>
        <taxon>Actinomycetota</taxon>
        <taxon>Actinomycetes</taxon>
        <taxon>Kitasatosporales</taxon>
        <taxon>Streptomycetaceae</taxon>
        <taxon>Streptomyces</taxon>
    </lineage>
</organism>
<reference evidence="3" key="1">
    <citation type="submission" date="2022-10" db="EMBL/GenBank/DDBJ databases">
        <title>The complete genomes of actinobacterial strains from the NBC collection.</title>
        <authorList>
            <person name="Joergensen T.S."/>
            <person name="Alvarez Arevalo M."/>
            <person name="Sterndorff E.B."/>
            <person name="Faurdal D."/>
            <person name="Vuksanovic O."/>
            <person name="Mourched A.-S."/>
            <person name="Charusanti P."/>
            <person name="Shaw S."/>
            <person name="Blin K."/>
            <person name="Weber T."/>
        </authorList>
    </citation>
    <scope>NUCLEOTIDE SEQUENCE</scope>
    <source>
        <strain evidence="3">NBC_00003</strain>
    </source>
</reference>
<feature type="compositionally biased region" description="Low complexity" evidence="1">
    <location>
        <begin position="28"/>
        <end position="40"/>
    </location>
</feature>
<evidence type="ECO:0000256" key="1">
    <source>
        <dbReference type="SAM" id="MobiDB-lite"/>
    </source>
</evidence>
<proteinExistence type="predicted"/>
<dbReference type="AlphaFoldDB" id="A0AAU2VFX5"/>
<feature type="chain" id="PRO_5043771302" evidence="2">
    <location>
        <begin position="25"/>
        <end position="110"/>
    </location>
</feature>